<keyword evidence="1" id="KW-0238">DNA-binding</keyword>
<dbReference type="STRING" id="1210089.GCA_001613165_03816"/>
<dbReference type="GO" id="GO:0015074">
    <property type="term" value="P:DNA integration"/>
    <property type="evidence" value="ECO:0007669"/>
    <property type="project" value="InterPro"/>
</dbReference>
<dbReference type="Gene3D" id="1.10.150.130">
    <property type="match status" value="1"/>
</dbReference>
<organism evidence="3 4">
    <name type="scientific">Nocardia mexicana</name>
    <dbReference type="NCBI Taxonomy" id="279262"/>
    <lineage>
        <taxon>Bacteria</taxon>
        <taxon>Bacillati</taxon>
        <taxon>Actinomycetota</taxon>
        <taxon>Actinomycetes</taxon>
        <taxon>Mycobacteriales</taxon>
        <taxon>Nocardiaceae</taxon>
        <taxon>Nocardia</taxon>
    </lineage>
</organism>
<dbReference type="OrthoDB" id="4326943at2"/>
<dbReference type="AlphaFoldDB" id="A0A370HHL6"/>
<comment type="caution">
    <text evidence="3">The sequence shown here is derived from an EMBL/GenBank/DDBJ whole genome shotgun (WGS) entry which is preliminary data.</text>
</comment>
<evidence type="ECO:0008006" key="5">
    <source>
        <dbReference type="Google" id="ProtNLM"/>
    </source>
</evidence>
<dbReference type="RefSeq" id="WP_147288893.1">
    <property type="nucleotide sequence ID" value="NZ_QQAZ01000002.1"/>
</dbReference>
<sequence>MPQVGLEIGQYGKITSKYYPAKKKARAWTTYRDIDGVCRPVDSWDTTEPKARAKLRGKLDDRQMPSKVAKEGRLTRDTRFGVALDKYLEELERDETMAQQTIDGYRRQIEKSDDKRADPDAIKIRPSLGHYRIRELDTPVLDTYFTSITTLGQKRKARWHKTIVGETLDLCKRHGAIKGDNPVNGVSKRAMRRKRSNPRAAAWERLQALRTQVQQWGRGEAIPGTPAYTFGPKRNAQELLDVMDMAAGSGGVRPHEVFAFLWEEVDGLDFDTALWQLEEDYDDGPEVRLTISGTVVPLKGKGWVRQSWLKVGDDKAYTVLLPWYAVKVLRRRWEAAGRPTRGLIFTSRNGRVKNPNNFNRVWRSARGAEFADITLRTYRKTVATATAEAKGVDAAGRQLNHANGSRVTAQHYVERAPEVPDNRDVLNAYAS</sequence>
<proteinExistence type="predicted"/>
<dbReference type="InterPro" id="IPR011010">
    <property type="entry name" value="DNA_brk_join_enz"/>
</dbReference>
<gene>
    <name evidence="3" type="ORF">DFR68_102794</name>
</gene>
<keyword evidence="4" id="KW-1185">Reference proteome</keyword>
<evidence type="ECO:0000256" key="1">
    <source>
        <dbReference type="ARBA" id="ARBA00023125"/>
    </source>
</evidence>
<dbReference type="GO" id="GO:0003677">
    <property type="term" value="F:DNA binding"/>
    <property type="evidence" value="ECO:0007669"/>
    <property type="project" value="UniProtKB-KW"/>
</dbReference>
<dbReference type="Proteomes" id="UP000255355">
    <property type="component" value="Unassembled WGS sequence"/>
</dbReference>
<dbReference type="InterPro" id="IPR010998">
    <property type="entry name" value="Integrase_recombinase_N"/>
</dbReference>
<dbReference type="Gene3D" id="1.10.443.10">
    <property type="entry name" value="Intergrase catalytic core"/>
    <property type="match status" value="1"/>
</dbReference>
<dbReference type="EMBL" id="QQAZ01000002">
    <property type="protein sequence ID" value="RDI54664.1"/>
    <property type="molecule type" value="Genomic_DNA"/>
</dbReference>
<evidence type="ECO:0000256" key="2">
    <source>
        <dbReference type="ARBA" id="ARBA00023172"/>
    </source>
</evidence>
<accession>A0A370HHL6</accession>
<name>A0A370HHL6_9NOCA</name>
<dbReference type="InterPro" id="IPR013762">
    <property type="entry name" value="Integrase-like_cat_sf"/>
</dbReference>
<reference evidence="3 4" key="1">
    <citation type="submission" date="2018-07" db="EMBL/GenBank/DDBJ databases">
        <title>Genomic Encyclopedia of Type Strains, Phase IV (KMG-IV): sequencing the most valuable type-strain genomes for metagenomic binning, comparative biology and taxonomic classification.</title>
        <authorList>
            <person name="Goeker M."/>
        </authorList>
    </citation>
    <scope>NUCLEOTIDE SEQUENCE [LARGE SCALE GENOMIC DNA]</scope>
    <source>
        <strain evidence="3 4">DSM 44952</strain>
    </source>
</reference>
<keyword evidence="2" id="KW-0233">DNA recombination</keyword>
<evidence type="ECO:0000313" key="4">
    <source>
        <dbReference type="Proteomes" id="UP000255355"/>
    </source>
</evidence>
<dbReference type="SUPFAM" id="SSF56349">
    <property type="entry name" value="DNA breaking-rejoining enzymes"/>
    <property type="match status" value="1"/>
</dbReference>
<dbReference type="GO" id="GO:0006310">
    <property type="term" value="P:DNA recombination"/>
    <property type="evidence" value="ECO:0007669"/>
    <property type="project" value="UniProtKB-KW"/>
</dbReference>
<evidence type="ECO:0000313" key="3">
    <source>
        <dbReference type="EMBL" id="RDI54664.1"/>
    </source>
</evidence>
<protein>
    <recommendedName>
        <fullName evidence="5">Phage integrase family protein</fullName>
    </recommendedName>
</protein>